<dbReference type="RefSeq" id="WP_088257321.1">
    <property type="nucleotide sequence ID" value="NZ_NIDE01000014.1"/>
</dbReference>
<dbReference type="InterPro" id="IPR017686">
    <property type="entry name" value="Phg/plasmid-like_prot"/>
</dbReference>
<dbReference type="AlphaFoldDB" id="A0A225D746"/>
<dbReference type="OrthoDB" id="576140at2"/>
<comment type="caution">
    <text evidence="1">The sequence shown here is derived from an EMBL/GenBank/DDBJ whole genome shotgun (WGS) entry which is preliminary data.</text>
</comment>
<dbReference type="EMBL" id="NIDE01000014">
    <property type="protein sequence ID" value="OWK37391.1"/>
    <property type="molecule type" value="Genomic_DNA"/>
</dbReference>
<accession>A0A225D746</accession>
<dbReference type="InterPro" id="IPR026325">
    <property type="entry name" value="DUF932"/>
</dbReference>
<evidence type="ECO:0000313" key="1">
    <source>
        <dbReference type="EMBL" id="OWK37391.1"/>
    </source>
</evidence>
<sequence length="325" mass="35608">MPANIATTNGKPAFAYFGESPWHKLGQKLDAPATAAEAIIAAGLDYEITLTDVATVDGLMVPRTKAVVRYDNQSVLGTVSDRYVPVQNRQAFGFLDAVVADGGLRYHTAGALGRGEKIFLLAKLPGEIRVKNTDDMVNKYLLLSNAHDGSAALRVLFTPVRVVCQNTLSMALRQGQGDGVSIRHNGNLTAKIAAAQRVLGLATKFYDDAQSKIDRLASVYPTQAQLDTYFKVLYPDPEDASDNGRAKETRERLHGLFEGGIGHDMPGIKNTFWCAYNAVTELLDHRTYRGRNEQERASNRLQSIWWGTAAKIKEQAWEAALDLAV</sequence>
<organism evidence="1 2">
    <name type="scientific">Fimbriiglobus ruber</name>
    <dbReference type="NCBI Taxonomy" id="1908690"/>
    <lineage>
        <taxon>Bacteria</taxon>
        <taxon>Pseudomonadati</taxon>
        <taxon>Planctomycetota</taxon>
        <taxon>Planctomycetia</taxon>
        <taxon>Gemmatales</taxon>
        <taxon>Gemmataceae</taxon>
        <taxon>Fimbriiglobus</taxon>
    </lineage>
</organism>
<proteinExistence type="predicted"/>
<dbReference type="Pfam" id="PF06067">
    <property type="entry name" value="DUF932"/>
    <property type="match status" value="1"/>
</dbReference>
<dbReference type="NCBIfam" id="TIGR03299">
    <property type="entry name" value="LGT_TIGR03299"/>
    <property type="match status" value="1"/>
</dbReference>
<name>A0A225D746_9BACT</name>
<keyword evidence="2" id="KW-1185">Reference proteome</keyword>
<evidence type="ECO:0000313" key="2">
    <source>
        <dbReference type="Proteomes" id="UP000214646"/>
    </source>
</evidence>
<protein>
    <submittedName>
        <fullName evidence="1">Mycobacteriophage Barnyard protein gp56</fullName>
    </submittedName>
</protein>
<gene>
    <name evidence="1" type="ORF">FRUB_06511</name>
</gene>
<dbReference type="Proteomes" id="UP000214646">
    <property type="component" value="Unassembled WGS sequence"/>
</dbReference>
<reference evidence="2" key="1">
    <citation type="submission" date="2017-06" db="EMBL/GenBank/DDBJ databases">
        <title>Genome analysis of Fimbriiglobus ruber SP5, the first member of the order Planctomycetales with confirmed chitinolytic capability.</title>
        <authorList>
            <person name="Ravin N.V."/>
            <person name="Rakitin A.L."/>
            <person name="Ivanova A.A."/>
            <person name="Beletsky A.V."/>
            <person name="Kulichevskaya I.S."/>
            <person name="Mardanov A.V."/>
            <person name="Dedysh S.N."/>
        </authorList>
    </citation>
    <scope>NUCLEOTIDE SEQUENCE [LARGE SCALE GENOMIC DNA]</scope>
    <source>
        <strain evidence="2">SP5</strain>
    </source>
</reference>